<name>A0A2X3BJV2_KLEPN</name>
<feature type="transmembrane region" description="Helical" evidence="14">
    <location>
        <begin position="289"/>
        <end position="308"/>
    </location>
</feature>
<reference evidence="17 18" key="1">
    <citation type="submission" date="2018-06" db="EMBL/GenBank/DDBJ databases">
        <authorList>
            <consortium name="Pathogen Informatics"/>
            <person name="Doyle S."/>
        </authorList>
    </citation>
    <scope>NUCLEOTIDE SEQUENCE [LARGE SCALE GENOMIC DNA]</scope>
    <source>
        <strain evidence="17 18">NCTC9128</strain>
    </source>
</reference>
<keyword evidence="9 14" id="KW-0472">Membrane</keyword>
<feature type="transmembrane region" description="Helical" evidence="14">
    <location>
        <begin position="561"/>
        <end position="583"/>
    </location>
</feature>
<feature type="transmembrane region" description="Helical" evidence="14">
    <location>
        <begin position="589"/>
        <end position="610"/>
    </location>
</feature>
<dbReference type="FunFam" id="1.20.1250.20:FF:000080">
    <property type="entry name" value="Muropeptide transporter AmpG"/>
    <property type="match status" value="1"/>
</dbReference>
<dbReference type="InterPro" id="IPR011701">
    <property type="entry name" value="MFS"/>
</dbReference>
<dbReference type="InterPro" id="IPR020846">
    <property type="entry name" value="MFS_dom"/>
</dbReference>
<evidence type="ECO:0000256" key="6">
    <source>
        <dbReference type="ARBA" id="ARBA00022692"/>
    </source>
</evidence>
<evidence type="ECO:0000313" key="18">
    <source>
        <dbReference type="Proteomes" id="UP000251088"/>
    </source>
</evidence>
<evidence type="ECO:0000256" key="11">
    <source>
        <dbReference type="ARBA" id="ARBA00070810"/>
    </source>
</evidence>
<evidence type="ECO:0000256" key="14">
    <source>
        <dbReference type="SAM" id="Phobius"/>
    </source>
</evidence>
<feature type="transmembrane region" description="Helical" evidence="14">
    <location>
        <begin position="522"/>
        <end position="549"/>
    </location>
</feature>
<evidence type="ECO:0000256" key="12">
    <source>
        <dbReference type="ARBA" id="ARBA00077927"/>
    </source>
</evidence>
<dbReference type="PROSITE" id="PS50850">
    <property type="entry name" value="MFS"/>
    <property type="match status" value="1"/>
</dbReference>
<dbReference type="AlphaFoldDB" id="A0A2X3BJV2"/>
<feature type="transmembrane region" description="Helical" evidence="14">
    <location>
        <begin position="195"/>
        <end position="215"/>
    </location>
</feature>
<keyword evidence="8 14" id="KW-1133">Transmembrane helix</keyword>
<accession>A0A2X3BJV2</accession>
<evidence type="ECO:0000256" key="3">
    <source>
        <dbReference type="ARBA" id="ARBA00022448"/>
    </source>
</evidence>
<dbReference type="PANTHER" id="PTHR12778">
    <property type="entry name" value="SOLUTE CARRIER FAMILY 33 ACETYL-COA TRANSPORTER -RELATED"/>
    <property type="match status" value="1"/>
</dbReference>
<dbReference type="GO" id="GO:0005886">
    <property type="term" value="C:plasma membrane"/>
    <property type="evidence" value="ECO:0007669"/>
    <property type="project" value="UniProtKB-SubCell"/>
</dbReference>
<keyword evidence="7" id="KW-0769">Symport</keyword>
<feature type="transmembrane region" description="Helical" evidence="14">
    <location>
        <begin position="432"/>
        <end position="457"/>
    </location>
</feature>
<dbReference type="NCBIfam" id="NF008238">
    <property type="entry name" value="PRK11010.1"/>
    <property type="match status" value="1"/>
</dbReference>
<dbReference type="CDD" id="cd17486">
    <property type="entry name" value="MFS_AmpG_like"/>
    <property type="match status" value="1"/>
</dbReference>
<dbReference type="InterPro" id="IPR036259">
    <property type="entry name" value="MFS_trans_sf"/>
</dbReference>
<evidence type="ECO:0000256" key="13">
    <source>
        <dbReference type="ARBA" id="ARBA00081926"/>
    </source>
</evidence>
<dbReference type="PROSITE" id="PS51257">
    <property type="entry name" value="PROKAR_LIPOPROTEIN"/>
    <property type="match status" value="1"/>
</dbReference>
<dbReference type="SUPFAM" id="SSF103473">
    <property type="entry name" value="MFS general substrate transporter"/>
    <property type="match status" value="1"/>
</dbReference>
<evidence type="ECO:0000256" key="5">
    <source>
        <dbReference type="ARBA" id="ARBA00022519"/>
    </source>
</evidence>
<dbReference type="NCBIfam" id="TIGR00901">
    <property type="entry name" value="2A0125"/>
    <property type="match status" value="1"/>
</dbReference>
<feature type="transmembrane region" description="Helical" evidence="14">
    <location>
        <begin position="251"/>
        <end position="268"/>
    </location>
</feature>
<feature type="transmembrane region" description="Helical" evidence="14">
    <location>
        <begin position="314"/>
        <end position="338"/>
    </location>
</feature>
<evidence type="ECO:0000256" key="8">
    <source>
        <dbReference type="ARBA" id="ARBA00022989"/>
    </source>
</evidence>
<evidence type="ECO:0000256" key="1">
    <source>
        <dbReference type="ARBA" id="ARBA00004429"/>
    </source>
</evidence>
<keyword evidence="4" id="KW-1003">Cell membrane</keyword>
<feature type="transmembrane region" description="Helical" evidence="14">
    <location>
        <begin position="495"/>
        <end position="516"/>
    </location>
</feature>
<sequence length="698" mass="75640">MLKKILFPLVAMFMLAGCATPPTTIEVSPKITLPQQDPSLMGVTVSINGADQRPDQALAKVTRDNQLVTLTASRDLRFLLQEVLEKQMTSRGYMIGPNGAVDLQIIVNKLYADVSQGNVRYNIATKADIAIIATAANGTKMTKNYRASYSVEGAFQASNKNIADAVNSVLTDTIAIWRRTPASTISSSKTRVNAIANPASAGFVLYAMSSHYLRIFQQPKSAILLILGFASGLPLALTSGTLQAWMTVENIDLKTIGFFSLVGQAYVFKFLWSPLMDRYTPPFLGRRRGWLLTTQVLLLLAIATMGFLEPVTQLRWMAALAVVIAFCSASQDIVFDAWKTDVLPAEERGAGAAISVLGYRLGMLVSGGLALWLADRYLGWQGMYWLMAALLVPCIIATLLAPEPSDVIPVPRSLEQAVAEPLRDFFGRNNAWLILLLIVLYKLGDAFAMSLTTTFLIRGVGFDAGEVGMVNKTLGLFATILGALYGGVLMQRLTLFRALLIFGLLQGVSNAGYWLLSITDKHLYSMATAVFFENLCGGMGTAAFVALLMTLCNKSFSATQFALLSALSAVGRVYVGPIAGWFVEAHGWSTFYLFSVVAAVPGIALLLLCRQTLEHTQRTASFMPRSEFPQAYALALGILTLGCLLLAVWLALLILNALDYTSFSFLSGLLEVAALTAVGGILFGGLLDYLALRKTRLI</sequence>
<feature type="transmembrane region" description="Helical" evidence="14">
    <location>
        <begin position="384"/>
        <end position="402"/>
    </location>
</feature>
<keyword evidence="3" id="KW-0813">Transport</keyword>
<feature type="transmembrane region" description="Helical" evidence="14">
    <location>
        <begin position="631"/>
        <end position="652"/>
    </location>
</feature>
<dbReference type="PANTHER" id="PTHR12778:SF10">
    <property type="entry name" value="MAJOR FACILITATOR SUPERFAMILY DOMAIN-CONTAINING PROTEIN 3"/>
    <property type="match status" value="1"/>
</dbReference>
<organism evidence="17 18">
    <name type="scientific">Klebsiella pneumoniae</name>
    <dbReference type="NCBI Taxonomy" id="573"/>
    <lineage>
        <taxon>Bacteria</taxon>
        <taxon>Pseudomonadati</taxon>
        <taxon>Pseudomonadota</taxon>
        <taxon>Gammaproteobacteria</taxon>
        <taxon>Enterobacterales</taxon>
        <taxon>Enterobacteriaceae</taxon>
        <taxon>Klebsiella/Raoultella group</taxon>
        <taxon>Klebsiella</taxon>
        <taxon>Klebsiella pneumoniae complex</taxon>
    </lineage>
</organism>
<protein>
    <recommendedName>
        <fullName evidence="11">Anhydromuropeptide permease</fullName>
    </recommendedName>
    <alternativeName>
        <fullName evidence="12">AmpG permease</fullName>
    </alternativeName>
    <alternativeName>
        <fullName evidence="13">Muropeptide:H(+) symporter</fullName>
    </alternativeName>
</protein>
<keyword evidence="5" id="KW-0997">Cell inner membrane</keyword>
<evidence type="ECO:0000256" key="2">
    <source>
        <dbReference type="ARBA" id="ARBA00008335"/>
    </source>
</evidence>
<dbReference type="Proteomes" id="UP000251088">
    <property type="component" value="Unassembled WGS sequence"/>
</dbReference>
<feature type="signal peptide" evidence="15">
    <location>
        <begin position="1"/>
        <end position="19"/>
    </location>
</feature>
<dbReference type="Pfam" id="PF07690">
    <property type="entry name" value="MFS_1"/>
    <property type="match status" value="1"/>
</dbReference>
<feature type="transmembrane region" description="Helical" evidence="14">
    <location>
        <begin position="672"/>
        <end position="692"/>
    </location>
</feature>
<feature type="chain" id="PRO_5015873257" description="Anhydromuropeptide permease" evidence="15">
    <location>
        <begin position="20"/>
        <end position="698"/>
    </location>
</feature>
<evidence type="ECO:0000256" key="9">
    <source>
        <dbReference type="ARBA" id="ARBA00023136"/>
    </source>
</evidence>
<dbReference type="EMBL" id="UAWN01000001">
    <property type="protein sequence ID" value="SQC05598.1"/>
    <property type="molecule type" value="Genomic_DNA"/>
</dbReference>
<keyword evidence="10" id="KW-0961">Cell wall biogenesis/degradation</keyword>
<proteinExistence type="inferred from homology"/>
<comment type="subcellular location">
    <subcellularLocation>
        <location evidence="1">Cell inner membrane</location>
        <topology evidence="1">Multi-pass membrane protein</topology>
    </subcellularLocation>
</comment>
<dbReference type="InterPro" id="IPR004752">
    <property type="entry name" value="AmpG_permease/AT-1"/>
</dbReference>
<evidence type="ECO:0000256" key="15">
    <source>
        <dbReference type="SAM" id="SignalP"/>
    </source>
</evidence>
<dbReference type="FunFam" id="1.20.1250.20:FF:000072">
    <property type="entry name" value="Muropeptide transporter AmpG"/>
    <property type="match status" value="1"/>
</dbReference>
<dbReference type="GO" id="GO:0071555">
    <property type="term" value="P:cell wall organization"/>
    <property type="evidence" value="ECO:0007669"/>
    <property type="project" value="UniProtKB-KW"/>
</dbReference>
<keyword evidence="15" id="KW-0732">Signal</keyword>
<gene>
    <name evidence="17" type="primary">ampG</name>
    <name evidence="17" type="ORF">NCTC9128_00196</name>
</gene>
<evidence type="ECO:0000259" key="16">
    <source>
        <dbReference type="PROSITE" id="PS50850"/>
    </source>
</evidence>
<dbReference type="InterPro" id="IPR005619">
    <property type="entry name" value="Uncharacterised_YajG"/>
</dbReference>
<feature type="transmembrane region" description="Helical" evidence="14">
    <location>
        <begin position="469"/>
        <end position="488"/>
    </location>
</feature>
<feature type="domain" description="Major facilitator superfamily (MFS) profile" evidence="16">
    <location>
        <begin position="220"/>
        <end position="613"/>
    </location>
</feature>
<evidence type="ECO:0000256" key="10">
    <source>
        <dbReference type="ARBA" id="ARBA00023316"/>
    </source>
</evidence>
<dbReference type="NCBIfam" id="NF008637">
    <property type="entry name" value="PRK11627.1"/>
    <property type="match status" value="1"/>
</dbReference>
<feature type="transmembrane region" description="Helical" evidence="14">
    <location>
        <begin position="222"/>
        <end position="245"/>
    </location>
</feature>
<evidence type="ECO:0000256" key="7">
    <source>
        <dbReference type="ARBA" id="ARBA00022847"/>
    </source>
</evidence>
<dbReference type="Gene3D" id="1.20.1250.20">
    <property type="entry name" value="MFS general substrate transporter like domains"/>
    <property type="match status" value="1"/>
</dbReference>
<evidence type="ECO:0000313" key="17">
    <source>
        <dbReference type="EMBL" id="SQC05598.1"/>
    </source>
</evidence>
<evidence type="ECO:0000256" key="4">
    <source>
        <dbReference type="ARBA" id="ARBA00022475"/>
    </source>
</evidence>
<dbReference type="GO" id="GO:0015293">
    <property type="term" value="F:symporter activity"/>
    <property type="evidence" value="ECO:0007669"/>
    <property type="project" value="UniProtKB-KW"/>
</dbReference>
<feature type="transmembrane region" description="Helical" evidence="14">
    <location>
        <begin position="350"/>
        <end position="372"/>
    </location>
</feature>
<comment type="similarity">
    <text evidence="2">Belongs to the major facilitator superfamily.</text>
</comment>
<dbReference type="Pfam" id="PF03923">
    <property type="entry name" value="Lipoprotein_16"/>
    <property type="match status" value="1"/>
</dbReference>
<dbReference type="NCBIfam" id="NF008867">
    <property type="entry name" value="PRK11902.1"/>
    <property type="match status" value="1"/>
</dbReference>
<keyword evidence="6 14" id="KW-0812">Transmembrane</keyword>